<dbReference type="Proteomes" id="UP000675781">
    <property type="component" value="Unassembled WGS sequence"/>
</dbReference>
<dbReference type="Gene3D" id="1.10.260.40">
    <property type="entry name" value="lambda repressor-like DNA-binding domains"/>
    <property type="match status" value="1"/>
</dbReference>
<organism evidence="5 6">
    <name type="scientific">Actinospica durhamensis</name>
    <dbReference type="NCBI Taxonomy" id="1508375"/>
    <lineage>
        <taxon>Bacteria</taxon>
        <taxon>Bacillati</taxon>
        <taxon>Actinomycetota</taxon>
        <taxon>Actinomycetes</taxon>
        <taxon>Catenulisporales</taxon>
        <taxon>Actinospicaceae</taxon>
        <taxon>Actinospica</taxon>
    </lineage>
</organism>
<dbReference type="PROSITE" id="PS50932">
    <property type="entry name" value="HTH_LACI_2"/>
    <property type="match status" value="1"/>
</dbReference>
<dbReference type="InterPro" id="IPR000843">
    <property type="entry name" value="HTH_LacI"/>
</dbReference>
<dbReference type="InterPro" id="IPR046335">
    <property type="entry name" value="LacI/GalR-like_sensor"/>
</dbReference>
<dbReference type="SMART" id="SM00354">
    <property type="entry name" value="HTH_LACI"/>
    <property type="match status" value="1"/>
</dbReference>
<dbReference type="AlphaFoldDB" id="A0A941EU31"/>
<dbReference type="SUPFAM" id="SSF47413">
    <property type="entry name" value="lambda repressor-like DNA-binding domains"/>
    <property type="match status" value="1"/>
</dbReference>
<dbReference type="PANTHER" id="PTHR30146">
    <property type="entry name" value="LACI-RELATED TRANSCRIPTIONAL REPRESSOR"/>
    <property type="match status" value="1"/>
</dbReference>
<comment type="caution">
    <text evidence="5">The sequence shown here is derived from an EMBL/GenBank/DDBJ whole genome shotgun (WGS) entry which is preliminary data.</text>
</comment>
<dbReference type="GO" id="GO:0003700">
    <property type="term" value="F:DNA-binding transcription factor activity"/>
    <property type="evidence" value="ECO:0007669"/>
    <property type="project" value="TreeGrafter"/>
</dbReference>
<evidence type="ECO:0000313" key="6">
    <source>
        <dbReference type="Proteomes" id="UP000675781"/>
    </source>
</evidence>
<keyword evidence="6" id="KW-1185">Reference proteome</keyword>
<dbReference type="PANTHER" id="PTHR30146:SF109">
    <property type="entry name" value="HTH-TYPE TRANSCRIPTIONAL REGULATOR GALS"/>
    <property type="match status" value="1"/>
</dbReference>
<evidence type="ECO:0000313" key="5">
    <source>
        <dbReference type="EMBL" id="MBR7836478.1"/>
    </source>
</evidence>
<feature type="domain" description="HTH lacI-type" evidence="4">
    <location>
        <begin position="7"/>
        <end position="63"/>
    </location>
</feature>
<proteinExistence type="predicted"/>
<dbReference type="CDD" id="cd06267">
    <property type="entry name" value="PBP1_LacI_sugar_binding-like"/>
    <property type="match status" value="1"/>
</dbReference>
<accession>A0A941EU31</accession>
<keyword evidence="2 5" id="KW-0238">DNA-binding</keyword>
<name>A0A941EU31_9ACTN</name>
<evidence type="ECO:0000256" key="1">
    <source>
        <dbReference type="ARBA" id="ARBA00023015"/>
    </source>
</evidence>
<dbReference type="RefSeq" id="WP_212530956.1">
    <property type="nucleotide sequence ID" value="NZ_JAGSOG010000144.1"/>
</dbReference>
<dbReference type="InterPro" id="IPR010982">
    <property type="entry name" value="Lambda_DNA-bd_dom_sf"/>
</dbReference>
<keyword evidence="1" id="KW-0805">Transcription regulation</keyword>
<dbReference type="SUPFAM" id="SSF53822">
    <property type="entry name" value="Periplasmic binding protein-like I"/>
    <property type="match status" value="1"/>
</dbReference>
<keyword evidence="3" id="KW-0804">Transcription</keyword>
<evidence type="ECO:0000259" key="4">
    <source>
        <dbReference type="PROSITE" id="PS50932"/>
    </source>
</evidence>
<evidence type="ECO:0000256" key="3">
    <source>
        <dbReference type="ARBA" id="ARBA00023163"/>
    </source>
</evidence>
<dbReference type="GO" id="GO:0000976">
    <property type="term" value="F:transcription cis-regulatory region binding"/>
    <property type="evidence" value="ECO:0007669"/>
    <property type="project" value="TreeGrafter"/>
</dbReference>
<dbReference type="CDD" id="cd01392">
    <property type="entry name" value="HTH_LacI"/>
    <property type="match status" value="1"/>
</dbReference>
<dbReference type="InterPro" id="IPR028082">
    <property type="entry name" value="Peripla_BP_I"/>
</dbReference>
<sequence length="310" mass="32651">MATPRRVTLNDVAAASGVSRSTAGFVLADNPNQTISAATRDRVRAAARELGYVPSGVARALREGSSRVVVLEVDWAYDGNYARSYIRGLDAELAAHGHVLMVRHGSHDDRATEQIVQAIEPRAVVRFGESYMTGHDLEDMGGGWRGGLAAHVALQIGHLAAHGHTHIALALPTAHSALTEARHRLTARHAQTLGLPAPVVVDLPSPRASGTAALRRLRGKHPQVTAIAAFTDEIALRALGAARDLGLSVPGDLAVIGFDDTEGGELSVPALTSVHIDAEVHGRRAARSLLNLDPGTLDPDPGHVVARESV</sequence>
<dbReference type="Gene3D" id="3.40.50.2300">
    <property type="match status" value="2"/>
</dbReference>
<dbReference type="Pfam" id="PF00356">
    <property type="entry name" value="LacI"/>
    <property type="match status" value="1"/>
</dbReference>
<reference evidence="5" key="1">
    <citation type="submission" date="2021-04" db="EMBL/GenBank/DDBJ databases">
        <title>Genome based classification of Actinospica acidithermotolerans sp. nov., an actinobacterium isolated from an Indonesian hot spring.</title>
        <authorList>
            <person name="Kusuma A.B."/>
            <person name="Putra K.E."/>
            <person name="Nafisah S."/>
            <person name="Loh J."/>
            <person name="Nouioui I."/>
            <person name="Goodfellow M."/>
        </authorList>
    </citation>
    <scope>NUCLEOTIDE SEQUENCE</scope>
    <source>
        <strain evidence="5">CSCA 57</strain>
    </source>
</reference>
<protein>
    <submittedName>
        <fullName evidence="5">LacI family DNA-binding transcriptional regulator</fullName>
    </submittedName>
</protein>
<dbReference type="EMBL" id="JAGSOG010000144">
    <property type="protein sequence ID" value="MBR7836478.1"/>
    <property type="molecule type" value="Genomic_DNA"/>
</dbReference>
<evidence type="ECO:0000256" key="2">
    <source>
        <dbReference type="ARBA" id="ARBA00023125"/>
    </source>
</evidence>
<dbReference type="Pfam" id="PF13377">
    <property type="entry name" value="Peripla_BP_3"/>
    <property type="match status" value="1"/>
</dbReference>
<gene>
    <name evidence="5" type="ORF">KDL01_24585</name>
</gene>